<dbReference type="InterPro" id="IPR029058">
    <property type="entry name" value="AB_hydrolase_fold"/>
</dbReference>
<dbReference type="InterPro" id="IPR053137">
    <property type="entry name" value="NLR-like"/>
</dbReference>
<evidence type="ECO:0008006" key="6">
    <source>
        <dbReference type="Google" id="ProtNLM"/>
    </source>
</evidence>
<dbReference type="EMBL" id="WVTA01000014">
    <property type="protein sequence ID" value="KAK3202123.1"/>
    <property type="molecule type" value="Genomic_DNA"/>
</dbReference>
<dbReference type="InterPro" id="IPR002182">
    <property type="entry name" value="NB-ARC"/>
</dbReference>
<organism evidence="4 5">
    <name type="scientific">Pseudopithomyces chartarum</name>
    <dbReference type="NCBI Taxonomy" id="1892770"/>
    <lineage>
        <taxon>Eukaryota</taxon>
        <taxon>Fungi</taxon>
        <taxon>Dikarya</taxon>
        <taxon>Ascomycota</taxon>
        <taxon>Pezizomycotina</taxon>
        <taxon>Dothideomycetes</taxon>
        <taxon>Pleosporomycetidae</taxon>
        <taxon>Pleosporales</taxon>
        <taxon>Massarineae</taxon>
        <taxon>Didymosphaeriaceae</taxon>
        <taxon>Pseudopithomyces</taxon>
    </lineage>
</organism>
<evidence type="ECO:0000259" key="2">
    <source>
        <dbReference type="Pfam" id="PF00931"/>
    </source>
</evidence>
<dbReference type="InterPro" id="IPR027417">
    <property type="entry name" value="P-loop_NTPase"/>
</dbReference>
<dbReference type="Gene3D" id="3.40.50.300">
    <property type="entry name" value="P-loop containing nucleotide triphosphate hydrolases"/>
    <property type="match status" value="1"/>
</dbReference>
<dbReference type="Pfam" id="PF05705">
    <property type="entry name" value="DUF829"/>
    <property type="match status" value="1"/>
</dbReference>
<dbReference type="InterPro" id="IPR010828">
    <property type="entry name" value="Atf2/Sli1-like"/>
</dbReference>
<dbReference type="NCBIfam" id="NF040586">
    <property type="entry name" value="FxSxx_TPR"/>
    <property type="match status" value="1"/>
</dbReference>
<gene>
    <name evidence="4" type="ORF">GRF29_161g237314</name>
</gene>
<evidence type="ECO:0000313" key="5">
    <source>
        <dbReference type="Proteomes" id="UP001280581"/>
    </source>
</evidence>
<feature type="repeat" description="TPR" evidence="1">
    <location>
        <begin position="1676"/>
        <end position="1709"/>
    </location>
</feature>
<dbReference type="PRINTS" id="PR00381">
    <property type="entry name" value="KINESINLIGHT"/>
</dbReference>
<feature type="repeat" description="TPR" evidence="1">
    <location>
        <begin position="1592"/>
        <end position="1625"/>
    </location>
</feature>
<reference evidence="4 5" key="1">
    <citation type="submission" date="2021-02" db="EMBL/GenBank/DDBJ databases">
        <title>Genome assembly of Pseudopithomyces chartarum.</title>
        <authorList>
            <person name="Jauregui R."/>
            <person name="Singh J."/>
            <person name="Voisey C."/>
        </authorList>
    </citation>
    <scope>NUCLEOTIDE SEQUENCE [LARGE SCALE GENOMIC DNA]</scope>
    <source>
        <strain evidence="4 5">AGR01</strain>
    </source>
</reference>
<dbReference type="Pfam" id="PF25000">
    <property type="entry name" value="DUF7779"/>
    <property type="match status" value="1"/>
</dbReference>
<dbReference type="Pfam" id="PF13424">
    <property type="entry name" value="TPR_12"/>
    <property type="match status" value="3"/>
</dbReference>
<dbReference type="Gene3D" id="1.25.40.10">
    <property type="entry name" value="Tetratricopeptide repeat domain"/>
    <property type="match status" value="2"/>
</dbReference>
<evidence type="ECO:0000259" key="3">
    <source>
        <dbReference type="Pfam" id="PF25000"/>
    </source>
</evidence>
<dbReference type="SMART" id="SM00028">
    <property type="entry name" value="TPR"/>
    <property type="match status" value="7"/>
</dbReference>
<dbReference type="PROSITE" id="PS50005">
    <property type="entry name" value="TPR"/>
    <property type="match status" value="3"/>
</dbReference>
<dbReference type="Proteomes" id="UP001280581">
    <property type="component" value="Unassembled WGS sequence"/>
</dbReference>
<protein>
    <recommendedName>
        <fullName evidence="6">NB-ARC domain-containing protein</fullName>
    </recommendedName>
</protein>
<dbReference type="Pfam" id="PF00931">
    <property type="entry name" value="NB-ARC"/>
    <property type="match status" value="1"/>
</dbReference>
<proteinExistence type="predicted"/>
<dbReference type="SUPFAM" id="SSF52540">
    <property type="entry name" value="P-loop containing nucleoside triphosphate hydrolases"/>
    <property type="match status" value="1"/>
</dbReference>
<dbReference type="Gene3D" id="3.40.50.1820">
    <property type="entry name" value="alpha/beta hydrolase"/>
    <property type="match status" value="1"/>
</dbReference>
<dbReference type="InterPro" id="IPR008547">
    <property type="entry name" value="DUF829_TMEM53"/>
</dbReference>
<name>A0AAN6LS62_9PLEO</name>
<dbReference type="PANTHER" id="PTHR46082:SF6">
    <property type="entry name" value="AAA+ ATPASE DOMAIN-CONTAINING PROTEIN-RELATED"/>
    <property type="match status" value="1"/>
</dbReference>
<keyword evidence="1" id="KW-0802">TPR repeat</keyword>
<dbReference type="SUPFAM" id="SSF48452">
    <property type="entry name" value="TPR-like"/>
    <property type="match status" value="3"/>
</dbReference>
<dbReference type="InterPro" id="IPR019734">
    <property type="entry name" value="TPR_rpt"/>
</dbReference>
<accession>A0AAN6LS62</accession>
<dbReference type="InterPro" id="IPR011990">
    <property type="entry name" value="TPR-like_helical_dom_sf"/>
</dbReference>
<dbReference type="SUPFAM" id="SSF53474">
    <property type="entry name" value="alpha/beta-Hydrolases"/>
    <property type="match status" value="1"/>
</dbReference>
<keyword evidence="5" id="KW-1185">Reference proteome</keyword>
<comment type="caution">
    <text evidence="4">The sequence shown here is derived from an EMBL/GenBank/DDBJ whole genome shotgun (WGS) entry which is preliminary data.</text>
</comment>
<dbReference type="PANTHER" id="PTHR46082">
    <property type="entry name" value="ATP/GTP-BINDING PROTEIN-RELATED"/>
    <property type="match status" value="1"/>
</dbReference>
<dbReference type="GO" id="GO:0043531">
    <property type="term" value="F:ADP binding"/>
    <property type="evidence" value="ECO:0007669"/>
    <property type="project" value="InterPro"/>
</dbReference>
<feature type="repeat" description="TPR" evidence="1">
    <location>
        <begin position="1718"/>
        <end position="1751"/>
    </location>
</feature>
<feature type="domain" description="NB-ARC" evidence="2">
    <location>
        <begin position="1133"/>
        <end position="1291"/>
    </location>
</feature>
<evidence type="ECO:0000313" key="4">
    <source>
        <dbReference type="EMBL" id="KAK3202123.1"/>
    </source>
</evidence>
<feature type="domain" description="DUF7779" evidence="3">
    <location>
        <begin position="1379"/>
        <end position="1454"/>
    </location>
</feature>
<evidence type="ECO:0000256" key="1">
    <source>
        <dbReference type="PROSITE-ProRule" id="PRU00339"/>
    </source>
</evidence>
<dbReference type="InterPro" id="IPR056681">
    <property type="entry name" value="DUF7779"/>
</dbReference>
<sequence>MHTLDQYRGTVIACRYCPPAGLASLDTLATLESIVINALARVVLDHPHLHVGIVGESTRNPAFVRLDQLDLHNHVEWLSYDDTSRFEQAHIDHMQLQLDSRFEKLSTQPVWRLIVLHDTNSDVLDILYVWNHPHHDGTGAKIFHRHFLGALNGIPSQSENLIDISLENWILELPNDTSKLPPNGELPISFFPNSPHATWAPIKCTPYATRFRTITIDTDRVTKKISACRIHNTTITGLIHALVLVPLTSSLDPASGTGFASRMPYDLRRFMPPNPPKYPWLVPNETICNYDSVLDHESSPKVVAAIRENMERTATSTEISLDRDAYISPNLHDGVLEIIWMEAQRVRTDIAAHLASGTRNDLLGIMGYCPSYLIQQQRDARRTRYLSRLVTNVGVVEGESQVEGGWSLEKAELVLSAQVPCAAFNVSVMTVEDKDMSTFIWEEYDATTATMENGSSTANEHISSSLALPFRTSLLAILIVFSVILRSRLNHRKARKPKQSRTRALQGFTTNDGITFCRNIVSASKSGLEVPSSRSSDGIILDACPDIVILCTWMDAAPRHILKYTDEYAAMFPSASQFIVTSSFLDLTVRSHRSQRRRYASGVEILQKTLNKSPNAKVLLHIFCDGGANTVCHLANELRARFDLQFPAARIVLDSSPGLGNYQTSLQGITSSIPSGILIRSVMLPIVHIYLATVWTLRILFDIENTAERRRRELMDERFFPAQAARLYLYSNSDKIVPLDGVERHIEDSRLLGLNVESLRFDDSPHVGHIQKHGCEYWESVRMLWRGPTNDEQFCLNVVFVHGLRGHPQKTWETAAVSTEVTKKSRGLSSLFKRRAGPSLAAEQAQGPSSSSTPSPAVFWPKEYLAVDIPQARVWTYGYNADVIGGLFQANNKNSISQHGRDLSVRLEREIDNGKPLAFVVHSLGGIVLKDAIRRSEVVRSRTKLVVFLGTPHRGSAYADWGQIASNLACLALQDSNKKILETLEVNNEILDNIHEEFKTIAFTGSIKIHTFQEAQGITGMKGVSAKVVDDFSSKLDLPQSFETVESIDANHMQMAKYSSRDDQGYRAISGVLKAQVRRELERQQALPAATVDATSAPLNDVLFMVPFARDDLFVGREKVLAQISERKAAAPTHTRVALVGFGGVGKSQIAIEYAYRMQAAEPHVLVFWIHASSPTRFRQGYRSVADKLLLPEREDAKANVLQLVCDWLSDRRNGQWLMVLDNVDDDNIFFGEDPDSRPLESFLPQTAYGTILITSRNKVAATNLIGTHGNVVEVEPMGEEDALTLLHTRVPFGSSSREDAKALVHTLERIPLAITHAAAYIKTRASTMTLSTYLELFRESEANQMHLLSSKEWKDIRRDYSIRDAVITTWQISFDHIRKVERSSADLLALMSMFDKQGIPHWLLQQTNTSQLDFNDALAPLLSFSLVKTETGSQFLSMHRLVQLSMRRWLDVEKELDRWVKQSIQALSAVFPSGEYGTWERCKVLLPHMKEMLSHRTEDKEGLEEQAKSAQRVGRYLSENGEYATAEGLLQFSLDIYEKVFGREHPYTLGSVNNLGSVLGKQGRYEEAEAMHRRDLEGSEKALGLEHLDTLTSLDNLGIVLERQGRYDEAEAMHQRALEEREKALGPEHLDTLISVDNLGIVLGGQRRYDEAEAMHQRALEGREKALGLEHLDTLQSINNLGIVLSEQGRYEEAEAMHRRALEGKEKALGLEHLDTLQSINNLGIVLSEQGRYEEAEAMHRRALEGNEKAFGREHIDTLISVNNLGIVLERQGRYDEAEAMHRRALEGREKALGREHIDTLVSVHDMAFLFHRKQHYSTAVELYQRAYEGFVKVLGEQHPDTLQCLRHYESALREEDLLNDGFESSPTGLGDG</sequence>
<dbReference type="Pfam" id="PF13374">
    <property type="entry name" value="TPR_10"/>
    <property type="match status" value="2"/>
</dbReference>
<dbReference type="Pfam" id="PF07247">
    <property type="entry name" value="AATase"/>
    <property type="match status" value="1"/>
</dbReference>